<dbReference type="InterPro" id="IPR000182">
    <property type="entry name" value="GNAT_dom"/>
</dbReference>
<name>A0A286A0X0_9SPHI</name>
<evidence type="ECO:0000313" key="3">
    <source>
        <dbReference type="Proteomes" id="UP000219281"/>
    </source>
</evidence>
<dbReference type="RefSeq" id="WP_097132278.1">
    <property type="nucleotide sequence ID" value="NZ_OCMT01000002.1"/>
</dbReference>
<proteinExistence type="predicted"/>
<dbReference type="OrthoDB" id="1178186at2"/>
<keyword evidence="2" id="KW-0808">Transferase</keyword>
<reference evidence="3" key="1">
    <citation type="submission" date="2017-09" db="EMBL/GenBank/DDBJ databases">
        <authorList>
            <person name="Varghese N."/>
            <person name="Submissions S."/>
        </authorList>
    </citation>
    <scope>NUCLEOTIDE SEQUENCE [LARGE SCALE GENOMIC DNA]</scope>
    <source>
        <strain evidence="3">CGMCC 1.12803</strain>
    </source>
</reference>
<dbReference type="AlphaFoldDB" id="A0A286A0X0"/>
<dbReference type="InterPro" id="IPR016181">
    <property type="entry name" value="Acyl_CoA_acyltransferase"/>
</dbReference>
<dbReference type="SUPFAM" id="SSF55729">
    <property type="entry name" value="Acyl-CoA N-acyltransferases (Nat)"/>
    <property type="match status" value="1"/>
</dbReference>
<dbReference type="EMBL" id="OCMT01000002">
    <property type="protein sequence ID" value="SOD15511.1"/>
    <property type="molecule type" value="Genomic_DNA"/>
</dbReference>
<dbReference type="CDD" id="cd04301">
    <property type="entry name" value="NAT_SF"/>
    <property type="match status" value="1"/>
</dbReference>
<dbReference type="Gene3D" id="3.40.630.30">
    <property type="match status" value="1"/>
</dbReference>
<evidence type="ECO:0000259" key="1">
    <source>
        <dbReference type="PROSITE" id="PS51186"/>
    </source>
</evidence>
<evidence type="ECO:0000313" key="2">
    <source>
        <dbReference type="EMBL" id="SOD15511.1"/>
    </source>
</evidence>
<accession>A0A286A0X0</accession>
<keyword evidence="3" id="KW-1185">Reference proteome</keyword>
<protein>
    <submittedName>
        <fullName evidence="2">Acetyltransferase (GNAT) domain-containing protein</fullName>
    </submittedName>
</protein>
<feature type="domain" description="N-acetyltransferase" evidence="1">
    <location>
        <begin position="1"/>
        <end position="137"/>
    </location>
</feature>
<organism evidence="2 3">
    <name type="scientific">Pedobacter xixiisoli</name>
    <dbReference type="NCBI Taxonomy" id="1476464"/>
    <lineage>
        <taxon>Bacteria</taxon>
        <taxon>Pseudomonadati</taxon>
        <taxon>Bacteroidota</taxon>
        <taxon>Sphingobacteriia</taxon>
        <taxon>Sphingobacteriales</taxon>
        <taxon>Sphingobacteriaceae</taxon>
        <taxon>Pedobacter</taxon>
    </lineage>
</organism>
<dbReference type="GO" id="GO:0016747">
    <property type="term" value="F:acyltransferase activity, transferring groups other than amino-acyl groups"/>
    <property type="evidence" value="ECO:0007669"/>
    <property type="project" value="InterPro"/>
</dbReference>
<dbReference type="Pfam" id="PF13673">
    <property type="entry name" value="Acetyltransf_10"/>
    <property type="match status" value="1"/>
</dbReference>
<gene>
    <name evidence="2" type="ORF">SAMN06297358_2505</name>
</gene>
<sequence length="137" mass="15875">MNNAPIEQIFPALTWRIRQLAMYPEKEITDMELAGDFDAMHFGLYHQYELTGVVSLFIDGTTAQFRKMAVLPNDQSKGFGLQLLQYLVDYCREQGIKNLWCNARVSAIGFYKKIGFETVGEPYERNQLAYIKMELTF</sequence>
<dbReference type="PROSITE" id="PS51186">
    <property type="entry name" value="GNAT"/>
    <property type="match status" value="1"/>
</dbReference>
<dbReference type="Proteomes" id="UP000219281">
    <property type="component" value="Unassembled WGS sequence"/>
</dbReference>